<organism evidence="2 3">
    <name type="scientific">Catellatospora bangladeshensis</name>
    <dbReference type="NCBI Taxonomy" id="310355"/>
    <lineage>
        <taxon>Bacteria</taxon>
        <taxon>Bacillati</taxon>
        <taxon>Actinomycetota</taxon>
        <taxon>Actinomycetes</taxon>
        <taxon>Micromonosporales</taxon>
        <taxon>Micromonosporaceae</taxon>
        <taxon>Catellatospora</taxon>
    </lineage>
</organism>
<name>A0A8J3JQL3_9ACTN</name>
<feature type="region of interest" description="Disordered" evidence="1">
    <location>
        <begin position="1"/>
        <end position="24"/>
    </location>
</feature>
<dbReference type="Proteomes" id="UP000601223">
    <property type="component" value="Unassembled WGS sequence"/>
</dbReference>
<keyword evidence="3" id="KW-1185">Reference proteome</keyword>
<accession>A0A8J3JQL3</accession>
<dbReference type="EMBL" id="BONF01000017">
    <property type="protein sequence ID" value="GIF82054.1"/>
    <property type="molecule type" value="Genomic_DNA"/>
</dbReference>
<protein>
    <submittedName>
        <fullName evidence="2">Uncharacterized protein</fullName>
    </submittedName>
</protein>
<gene>
    <name evidence="2" type="ORF">Cba03nite_34030</name>
</gene>
<evidence type="ECO:0000313" key="3">
    <source>
        <dbReference type="Proteomes" id="UP000601223"/>
    </source>
</evidence>
<reference evidence="2 3" key="1">
    <citation type="submission" date="2021-01" db="EMBL/GenBank/DDBJ databases">
        <title>Whole genome shotgun sequence of Catellatospora bangladeshensis NBRC 107357.</title>
        <authorList>
            <person name="Komaki H."/>
            <person name="Tamura T."/>
        </authorList>
    </citation>
    <scope>NUCLEOTIDE SEQUENCE [LARGE SCALE GENOMIC DNA]</scope>
    <source>
        <strain evidence="2 3">NBRC 107357</strain>
    </source>
</reference>
<sequence length="174" mass="18889">MTEPMPVPTGHAAPLPYPPPADLPGDPLQLAGDLTGAWGYQLDTPQIAYGRGPWPYHRHGKPATVRLSPDIAHRAWQTHYVIAGPAGDDQAYLILTCHDSADGNRPARVYASLDLSGRRIVLPKDLPMRLIPQAIGKAKKVLQLLDAARADRAIHARPVTADMRALARLAPITR</sequence>
<evidence type="ECO:0000313" key="2">
    <source>
        <dbReference type="EMBL" id="GIF82054.1"/>
    </source>
</evidence>
<comment type="caution">
    <text evidence="2">The sequence shown here is derived from an EMBL/GenBank/DDBJ whole genome shotgun (WGS) entry which is preliminary data.</text>
</comment>
<dbReference type="RefSeq" id="WP_376819291.1">
    <property type="nucleotide sequence ID" value="NZ_JBHTGC010000001.1"/>
</dbReference>
<evidence type="ECO:0000256" key="1">
    <source>
        <dbReference type="SAM" id="MobiDB-lite"/>
    </source>
</evidence>
<dbReference type="AlphaFoldDB" id="A0A8J3JQL3"/>
<proteinExistence type="predicted"/>